<accession>A0AAN7L924</accession>
<dbReference type="EMBL" id="JAXQNO010000016">
    <property type="protein sequence ID" value="KAK4781601.1"/>
    <property type="molecule type" value="Genomic_DNA"/>
</dbReference>
<reference evidence="7 8" key="1">
    <citation type="journal article" date="2023" name="Hortic Res">
        <title>Pangenome of water caltrop reveals structural variations and asymmetric subgenome divergence after allopolyploidization.</title>
        <authorList>
            <person name="Zhang X."/>
            <person name="Chen Y."/>
            <person name="Wang L."/>
            <person name="Yuan Y."/>
            <person name="Fang M."/>
            <person name="Shi L."/>
            <person name="Lu R."/>
            <person name="Comes H.P."/>
            <person name="Ma Y."/>
            <person name="Chen Y."/>
            <person name="Huang G."/>
            <person name="Zhou Y."/>
            <person name="Zheng Z."/>
            <person name="Qiu Y."/>
        </authorList>
    </citation>
    <scope>NUCLEOTIDE SEQUENCE [LARGE SCALE GENOMIC DNA]</scope>
    <source>
        <strain evidence="7">F231</strain>
    </source>
</reference>
<evidence type="ECO:0000259" key="5">
    <source>
        <dbReference type="Pfam" id="PF01466"/>
    </source>
</evidence>
<dbReference type="PANTHER" id="PTHR11165">
    <property type="entry name" value="SKP1"/>
    <property type="match status" value="1"/>
</dbReference>
<evidence type="ECO:0000256" key="4">
    <source>
        <dbReference type="PIRNR" id="PIRNR028729"/>
    </source>
</evidence>
<dbReference type="Pfam" id="PF03931">
    <property type="entry name" value="Skp1_POZ"/>
    <property type="match status" value="1"/>
</dbReference>
<evidence type="ECO:0000256" key="2">
    <source>
        <dbReference type="ARBA" id="ARBA00009993"/>
    </source>
</evidence>
<dbReference type="PIRSF" id="PIRSF028729">
    <property type="entry name" value="E3_ubiquit_lig_SCF_Skp"/>
    <property type="match status" value="1"/>
</dbReference>
<dbReference type="InterPro" id="IPR011333">
    <property type="entry name" value="SKP1/BTB/POZ_sf"/>
</dbReference>
<organism evidence="7 8">
    <name type="scientific">Trapa natans</name>
    <name type="common">Water chestnut</name>
    <dbReference type="NCBI Taxonomy" id="22666"/>
    <lineage>
        <taxon>Eukaryota</taxon>
        <taxon>Viridiplantae</taxon>
        <taxon>Streptophyta</taxon>
        <taxon>Embryophyta</taxon>
        <taxon>Tracheophyta</taxon>
        <taxon>Spermatophyta</taxon>
        <taxon>Magnoliopsida</taxon>
        <taxon>eudicotyledons</taxon>
        <taxon>Gunneridae</taxon>
        <taxon>Pentapetalae</taxon>
        <taxon>rosids</taxon>
        <taxon>malvids</taxon>
        <taxon>Myrtales</taxon>
        <taxon>Lythraceae</taxon>
        <taxon>Trapa</taxon>
    </lineage>
</organism>
<name>A0AAN7L924_TRANT</name>
<evidence type="ECO:0000256" key="3">
    <source>
        <dbReference type="ARBA" id="ARBA00022786"/>
    </source>
</evidence>
<dbReference type="GO" id="GO:0009867">
    <property type="term" value="P:jasmonic acid mediated signaling pathway"/>
    <property type="evidence" value="ECO:0007669"/>
    <property type="project" value="UniProtKB-ARBA"/>
</dbReference>
<dbReference type="GO" id="GO:0016567">
    <property type="term" value="P:protein ubiquitination"/>
    <property type="evidence" value="ECO:0007669"/>
    <property type="project" value="UniProtKB-UniRule"/>
</dbReference>
<evidence type="ECO:0000313" key="7">
    <source>
        <dbReference type="EMBL" id="KAK4781601.1"/>
    </source>
</evidence>
<sequence>MSSTRMITLTSNDGVNFEVDEIVAMESETIKAIIGDCCLDDSIPIPMVDSEILSKVLEYCKKHTESPKPTTEELKAWDAEFVKVDTGTLVGLTMAASYLEMQGLFDLMCSAIADLMRGKTPEEIREMFEIENDFTPEEEEMIRKENEWTFE</sequence>
<keyword evidence="3 4" id="KW-0833">Ubl conjugation pathway</keyword>
<dbReference type="Pfam" id="PF01466">
    <property type="entry name" value="Skp1"/>
    <property type="match status" value="1"/>
</dbReference>
<keyword evidence="8" id="KW-1185">Reference proteome</keyword>
<dbReference type="InterPro" id="IPR001232">
    <property type="entry name" value="SKP1-like"/>
</dbReference>
<dbReference type="InterPro" id="IPR036296">
    <property type="entry name" value="SKP1-like_dim_sf"/>
</dbReference>
<gene>
    <name evidence="7" type="ORF">SAY86_015703</name>
</gene>
<dbReference type="InterPro" id="IPR016072">
    <property type="entry name" value="Skp1_comp_dimer"/>
</dbReference>
<feature type="domain" description="SKP1 component dimerisation" evidence="5">
    <location>
        <begin position="102"/>
        <end position="148"/>
    </location>
</feature>
<dbReference type="Proteomes" id="UP001346149">
    <property type="component" value="Unassembled WGS sequence"/>
</dbReference>
<dbReference type="SMART" id="SM00512">
    <property type="entry name" value="Skp1"/>
    <property type="match status" value="1"/>
</dbReference>
<comment type="function">
    <text evidence="4">Involved in ubiquitination and subsequent proteasomal degradation of target proteins. Together with CUL1, RBX1 and a F-box protein, it forms a SCF E3 ubiquitin ligase complex. The functional specificity of this complex depends on the type of F-box protein. In the SCF complex, it serves as an adapter that links the F-box protein to CUL1.</text>
</comment>
<comment type="pathway">
    <text evidence="1 4">Protein modification; protein ubiquitination.</text>
</comment>
<dbReference type="GO" id="GO:0006511">
    <property type="term" value="P:ubiquitin-dependent protein catabolic process"/>
    <property type="evidence" value="ECO:0007669"/>
    <property type="project" value="InterPro"/>
</dbReference>
<evidence type="ECO:0000259" key="6">
    <source>
        <dbReference type="Pfam" id="PF03931"/>
    </source>
</evidence>
<proteinExistence type="inferred from homology"/>
<dbReference type="SUPFAM" id="SSF81382">
    <property type="entry name" value="Skp1 dimerisation domain-like"/>
    <property type="match status" value="1"/>
</dbReference>
<protein>
    <recommendedName>
        <fullName evidence="4">SKP1-like protein</fullName>
    </recommendedName>
</protein>
<feature type="domain" description="SKP1 component POZ" evidence="6">
    <location>
        <begin position="6"/>
        <end position="64"/>
    </location>
</feature>
<dbReference type="CDD" id="cd18322">
    <property type="entry name" value="BTB_POZ_SKP1"/>
    <property type="match status" value="1"/>
</dbReference>
<evidence type="ECO:0000313" key="8">
    <source>
        <dbReference type="Proteomes" id="UP001346149"/>
    </source>
</evidence>
<dbReference type="InterPro" id="IPR016073">
    <property type="entry name" value="Skp1_comp_POZ"/>
</dbReference>
<dbReference type="SUPFAM" id="SSF54695">
    <property type="entry name" value="POZ domain"/>
    <property type="match status" value="1"/>
</dbReference>
<dbReference type="Gene3D" id="3.30.710.10">
    <property type="entry name" value="Potassium Channel Kv1.1, Chain A"/>
    <property type="match status" value="1"/>
</dbReference>
<comment type="caution">
    <text evidence="7">The sequence shown here is derived from an EMBL/GenBank/DDBJ whole genome shotgun (WGS) entry which is preliminary data.</text>
</comment>
<dbReference type="InterPro" id="IPR016897">
    <property type="entry name" value="SKP1"/>
</dbReference>
<evidence type="ECO:0000256" key="1">
    <source>
        <dbReference type="ARBA" id="ARBA00004906"/>
    </source>
</evidence>
<comment type="subunit">
    <text evidence="4">Part of a SCF (SKP1-cullin-F-box) protein ligase complex.</text>
</comment>
<dbReference type="AlphaFoldDB" id="A0AAN7L924"/>
<dbReference type="FunFam" id="3.30.710.10:FF:000026">
    <property type="entry name" value="E3 ubiquitin ligase complex SCF subunit"/>
    <property type="match status" value="1"/>
</dbReference>
<comment type="similarity">
    <text evidence="2 4">Belongs to the SKP1 family.</text>
</comment>